<reference evidence="2 3" key="1">
    <citation type="journal article" date="2015" name="Sci. Rep.">
        <title>Chromosome-level genome map provides insights into diverse defense mechanisms in the medicinal fungus Ganoderma sinense.</title>
        <authorList>
            <person name="Zhu Y."/>
            <person name="Xu J."/>
            <person name="Sun C."/>
            <person name="Zhou S."/>
            <person name="Xu H."/>
            <person name="Nelson D.R."/>
            <person name="Qian J."/>
            <person name="Song J."/>
            <person name="Luo H."/>
            <person name="Xiang L."/>
            <person name="Li Y."/>
            <person name="Xu Z."/>
            <person name="Ji A."/>
            <person name="Wang L."/>
            <person name="Lu S."/>
            <person name="Hayward A."/>
            <person name="Sun W."/>
            <person name="Li X."/>
            <person name="Schwartz D.C."/>
            <person name="Wang Y."/>
            <person name="Chen S."/>
        </authorList>
    </citation>
    <scope>NUCLEOTIDE SEQUENCE [LARGE SCALE GENOMIC DNA]</scope>
    <source>
        <strain evidence="2 3">ZZ0214-1</strain>
    </source>
</reference>
<evidence type="ECO:0000313" key="3">
    <source>
        <dbReference type="Proteomes" id="UP000230002"/>
    </source>
</evidence>
<proteinExistence type="predicted"/>
<evidence type="ECO:0000313" key="2">
    <source>
        <dbReference type="EMBL" id="PIL31974.1"/>
    </source>
</evidence>
<evidence type="ECO:0000256" key="1">
    <source>
        <dbReference type="SAM" id="MobiDB-lite"/>
    </source>
</evidence>
<feature type="compositionally biased region" description="Basic and acidic residues" evidence="1">
    <location>
        <begin position="36"/>
        <end position="61"/>
    </location>
</feature>
<dbReference type="STRING" id="1077348.A0A2G8SDX4"/>
<dbReference type="Proteomes" id="UP000230002">
    <property type="component" value="Unassembled WGS sequence"/>
</dbReference>
<feature type="compositionally biased region" description="Low complexity" evidence="1">
    <location>
        <begin position="19"/>
        <end position="31"/>
    </location>
</feature>
<feature type="compositionally biased region" description="Polar residues" evidence="1">
    <location>
        <begin position="89"/>
        <end position="101"/>
    </location>
</feature>
<sequence>MGSLCSKSGTVTGGHQILGSGPSGSSTTSAAPPRPVDPRRAAAEAAERRQREVGHRKERIASRTRGGSSPQIRMQGGLLLNWKPRNPSLARQNRASPSDSW</sequence>
<accession>A0A2G8SDX4</accession>
<gene>
    <name evidence="2" type="ORF">GSI_06678</name>
</gene>
<protein>
    <submittedName>
        <fullName evidence="2">Uncharacterized protein</fullName>
    </submittedName>
</protein>
<dbReference type="OrthoDB" id="3264102at2759"/>
<dbReference type="EMBL" id="AYKW01000012">
    <property type="protein sequence ID" value="PIL31974.1"/>
    <property type="molecule type" value="Genomic_DNA"/>
</dbReference>
<comment type="caution">
    <text evidence="2">The sequence shown here is derived from an EMBL/GenBank/DDBJ whole genome shotgun (WGS) entry which is preliminary data.</text>
</comment>
<feature type="region of interest" description="Disordered" evidence="1">
    <location>
        <begin position="1"/>
        <end position="101"/>
    </location>
</feature>
<feature type="compositionally biased region" description="Polar residues" evidence="1">
    <location>
        <begin position="1"/>
        <end position="10"/>
    </location>
</feature>
<keyword evidence="3" id="KW-1185">Reference proteome</keyword>
<organism evidence="2 3">
    <name type="scientific">Ganoderma sinense ZZ0214-1</name>
    <dbReference type="NCBI Taxonomy" id="1077348"/>
    <lineage>
        <taxon>Eukaryota</taxon>
        <taxon>Fungi</taxon>
        <taxon>Dikarya</taxon>
        <taxon>Basidiomycota</taxon>
        <taxon>Agaricomycotina</taxon>
        <taxon>Agaricomycetes</taxon>
        <taxon>Polyporales</taxon>
        <taxon>Polyporaceae</taxon>
        <taxon>Ganoderma</taxon>
    </lineage>
</organism>
<name>A0A2G8SDX4_9APHY</name>
<dbReference type="AlphaFoldDB" id="A0A2G8SDX4"/>